<dbReference type="Pfam" id="PF01915">
    <property type="entry name" value="Glyco_hydro_3_C"/>
    <property type="match status" value="1"/>
</dbReference>
<dbReference type="EMBL" id="FUWO01000014">
    <property type="protein sequence ID" value="SJZ70848.1"/>
    <property type="molecule type" value="Genomic_DNA"/>
</dbReference>
<dbReference type="PANTHER" id="PTHR42715:SF10">
    <property type="entry name" value="BETA-GLUCOSIDASE"/>
    <property type="match status" value="1"/>
</dbReference>
<feature type="domain" description="Fibronectin type III-like" evidence="3">
    <location>
        <begin position="329"/>
        <end position="405"/>
    </location>
</feature>
<dbReference type="GO" id="GO:0004553">
    <property type="term" value="F:hydrolase activity, hydrolyzing O-glycosyl compounds"/>
    <property type="evidence" value="ECO:0007669"/>
    <property type="project" value="InterPro"/>
</dbReference>
<dbReference type="InterPro" id="IPR002772">
    <property type="entry name" value="Glyco_hydro_3_C"/>
</dbReference>
<name>A0A1T4MW49_9LACT</name>
<evidence type="ECO:0000313" key="5">
    <source>
        <dbReference type="Proteomes" id="UP000189941"/>
    </source>
</evidence>
<dbReference type="STRING" id="1121925.SAMN02746011_01559"/>
<dbReference type="Gene3D" id="3.20.20.300">
    <property type="entry name" value="Glycoside hydrolase, family 3, N-terminal domain"/>
    <property type="match status" value="1"/>
</dbReference>
<accession>A0A1T4MW49</accession>
<dbReference type="Gene3D" id="2.60.40.10">
    <property type="entry name" value="Immunoglobulins"/>
    <property type="match status" value="1"/>
</dbReference>
<keyword evidence="2" id="KW-0378">Hydrolase</keyword>
<sequence>MTDKKLIVENELAQHLNIRDVKGEKIINTKMSQLCCQLAEEGIVLLENNGVLPLQKEDNIALFGRSQFDYFYVGYGSGGEVNPPYKINLVDGLKAENVMLNELLLDKYQKFIENHPIQDSLWGQWPRHLDEFELEDGLLKTVSQQSNVAVVVIGRAAGEDRENELEPGSYYLTETERSNLDRITNFFENIIIIINSGNIIDLSWLNNYKDKISALLLAWQGGMESGRALANILVGNANPSGKLPDTIAQKYDYYPSSNNFGQPEITEYVEDIYVGYRYFETFHPEQVLYPFGYGLSYSQFTVNSNASIQDDSILIKVQVENVGKVAGKEVVQVYYNPPQGKLGKSLRNLIRFDKTVELKPKESEELEFRINISEMASYDDSGATGNPYCYVLEPGQYDILVGTSLLDLKLVCTYDLKKIRVTEKLSQKAPAEYEFNRMFPKRVGNDLEVAFQKVPVRIENLKEKIIQNLPPKITIPNKDNLYLSTSKTIEELILSLTPTELDSLTRGEGKMDSPLGPKGNAGILGGTTDSLREKGIPPITTTDGPAGIRLNYYTALLPCGTALASSWNTALVEEMGKVFGAEMKALKTQVILAPGMNIHRNPLGGRNFEYFSEDPYLSGKMGAHYVLGVQSNKVAACPKHFVCNNQETNRNKNDSRVSERALREIYLKGFEICIKEAKPYSIMTSYNKINGVWAHYHYDLVTDILRNEWKYDGCVMTDWWMQLAQDPNFEHLTNNAYRLRAQVDILMPGGLSFTVKENDNSLIESLEKDDGITIEEVRRSAANILRFIEKIYA</sequence>
<dbReference type="OrthoDB" id="9805821at2"/>
<keyword evidence="5" id="KW-1185">Reference proteome</keyword>
<dbReference type="Pfam" id="PF14310">
    <property type="entry name" value="Fn3-like"/>
    <property type="match status" value="1"/>
</dbReference>
<dbReference type="InterPro" id="IPR001764">
    <property type="entry name" value="Glyco_hydro_3_N"/>
</dbReference>
<evidence type="ECO:0000313" key="4">
    <source>
        <dbReference type="EMBL" id="SJZ70848.1"/>
    </source>
</evidence>
<dbReference type="AlphaFoldDB" id="A0A1T4MW49"/>
<dbReference type="InterPro" id="IPR036962">
    <property type="entry name" value="Glyco_hydro_3_N_sf"/>
</dbReference>
<dbReference type="SUPFAM" id="SSF52279">
    <property type="entry name" value="Beta-D-glucan exohydrolase, C-terminal domain"/>
    <property type="match status" value="1"/>
</dbReference>
<evidence type="ECO:0000256" key="2">
    <source>
        <dbReference type="ARBA" id="ARBA00022801"/>
    </source>
</evidence>
<protein>
    <submittedName>
        <fullName evidence="4">Beta-glucosidase</fullName>
    </submittedName>
</protein>
<evidence type="ECO:0000256" key="1">
    <source>
        <dbReference type="ARBA" id="ARBA00005336"/>
    </source>
</evidence>
<dbReference type="PANTHER" id="PTHR42715">
    <property type="entry name" value="BETA-GLUCOSIDASE"/>
    <property type="match status" value="1"/>
</dbReference>
<dbReference type="Gene3D" id="3.40.50.1700">
    <property type="entry name" value="Glycoside hydrolase family 3 C-terminal domain"/>
    <property type="match status" value="1"/>
</dbReference>
<dbReference type="InterPro" id="IPR050288">
    <property type="entry name" value="Cellulose_deg_GH3"/>
</dbReference>
<organism evidence="4 5">
    <name type="scientific">Globicatella sulfidifaciens DSM 15739</name>
    <dbReference type="NCBI Taxonomy" id="1121925"/>
    <lineage>
        <taxon>Bacteria</taxon>
        <taxon>Bacillati</taxon>
        <taxon>Bacillota</taxon>
        <taxon>Bacilli</taxon>
        <taxon>Lactobacillales</taxon>
        <taxon>Aerococcaceae</taxon>
        <taxon>Globicatella</taxon>
    </lineage>
</organism>
<gene>
    <name evidence="4" type="ORF">SAMN02746011_01559</name>
</gene>
<dbReference type="Proteomes" id="UP000189941">
    <property type="component" value="Unassembled WGS sequence"/>
</dbReference>
<dbReference type="PRINTS" id="PR00133">
    <property type="entry name" value="GLHYDRLASE3"/>
</dbReference>
<proteinExistence type="inferred from homology"/>
<dbReference type="Pfam" id="PF00933">
    <property type="entry name" value="Glyco_hydro_3"/>
    <property type="match status" value="1"/>
</dbReference>
<comment type="similarity">
    <text evidence="1">Belongs to the glycosyl hydrolase 3 family.</text>
</comment>
<reference evidence="5" key="1">
    <citation type="submission" date="2017-02" db="EMBL/GenBank/DDBJ databases">
        <authorList>
            <person name="Varghese N."/>
            <person name="Submissions S."/>
        </authorList>
    </citation>
    <scope>NUCLEOTIDE SEQUENCE [LARGE SCALE GENOMIC DNA]</scope>
    <source>
        <strain evidence="5">DSM 15739</strain>
    </source>
</reference>
<dbReference type="SUPFAM" id="SSF51445">
    <property type="entry name" value="(Trans)glycosidases"/>
    <property type="match status" value="1"/>
</dbReference>
<evidence type="ECO:0000259" key="3">
    <source>
        <dbReference type="SMART" id="SM01217"/>
    </source>
</evidence>
<dbReference type="InterPro" id="IPR036881">
    <property type="entry name" value="Glyco_hydro_3_C_sf"/>
</dbReference>
<dbReference type="InterPro" id="IPR013783">
    <property type="entry name" value="Ig-like_fold"/>
</dbReference>
<dbReference type="RefSeq" id="WP_078756272.1">
    <property type="nucleotide sequence ID" value="NZ_FUWO01000014.1"/>
</dbReference>
<dbReference type="InterPro" id="IPR017853">
    <property type="entry name" value="GH"/>
</dbReference>
<dbReference type="GO" id="GO:0005975">
    <property type="term" value="P:carbohydrate metabolic process"/>
    <property type="evidence" value="ECO:0007669"/>
    <property type="project" value="InterPro"/>
</dbReference>
<dbReference type="SMART" id="SM01217">
    <property type="entry name" value="Fn3_like"/>
    <property type="match status" value="1"/>
</dbReference>
<dbReference type="InterPro" id="IPR026891">
    <property type="entry name" value="Fn3-like"/>
</dbReference>